<feature type="domain" description="SLH" evidence="3">
    <location>
        <begin position="1347"/>
        <end position="1410"/>
    </location>
</feature>
<evidence type="ECO:0000256" key="1">
    <source>
        <dbReference type="ARBA" id="ARBA00022737"/>
    </source>
</evidence>
<sequence>MEKQMELKKRTGGFYGNTVRRKIKQILAIVLAILLVNPITSDGIVVYAQKQEIAISGIVVDSSDWYAATDNNGLVSTDQANADNWNIHVVIVDTTATVTLKNATIANNTATAIMVEGYDLNIVLEGTANKIGTNKLNYDAIQSSDGRRISITGDGDLTVNGYYGIRVNGSGDVSISIKGSFLLNSSWQIITTSGYLSISAANINTVGYYISCRSASVTATDSDIYVDGKGDYGLLVFGNATVTAPKGKISITGGHYALHSDGYTVDVSSKKSVSLKGTVMAATTSVVSETEDITINGYYKAIESATNSVSLLAPFGNISLTSDNYSNIISGSGYDLAITAKGTLYGKGPYGITDYVNAVIKADSVDVSLTDKGYGFCGGALSITDADGGNCSEVTVSGGGNGRDTILATDLTIKADQVKLVADTDAANVINASGNVVLGDKGLIVGKINISGTSNIDTDIVQVNQNGGDVSSMLDMSQNPPAQSVYYTAGEGYGIFMPAVDNTMPTLLLHHVDITQLNLPNTAMMLQLDGENKIYTILATKDMTVSGRGTLDSNYIQNERPTVFTINNGATVNALYRTIETDLITTIYGNYKLTNSNVQSLTFFNTLELAPGAVLTLEQEGFLEYYNNTPINKMTLGTGASIINNTYITLPQGTTVEQIKQLPLTGSGVVRVATAYDGQDKPTDWMIYTNDGVEMKMMQGDLDLTDGTHDDKTVETDGYSFHNNILTLSNTYIQGDVTLPSGTSVNTVTKTAIYGRIRGDISSPINITFTGTAPLSLYGGISGSMNNDTITVSNGAKVTVNGSLFLGGSGGQDGTLTVSGSGTVLTVSSSMSYGVMCDILNVQNGAILDVTANGTGSIGVEALSAVNVTGGSTLTAGCDYGVYIIGGKLTVSDTSKLITKGGTAPFCIIDATSAKGQNEVLSLEGVPTGTSIASAKGIDYGYGYTYWSLVSANDVLTVANENSTPVTLIGAKKGTITFVKVNSGGSSSGGSFAGGSTSSDSSTTIAEPEKQTDQPVMGSVNAKGKVTESQGVIRITDKMVKAAIQDAKASAKAQNKETNGIGVEVLAKAPGAKSYTIITERAALNRLISNKVQLFRINGLSIQFCFKQAALKQLKKKGTSNVTILAKPATIKSIRSAYDITINMKKNGKTVTITSFERDNVTMTISYTPSKEETAGGLYAVYVNAKGKTIRIKNSTYDKNSKGVIFKINYLSKCGIGYKEPKTIVTDTQTHWAKESIDYLVGRGVLTKTSKTACSSNSYMTRGMLASVLGKLAGVNTKAFTTTSFTDVNVDHPYFPYVEWAYKNGVIQDVGNSQFAPDKVITREEAASILVNYAKATSYKLPVTREAITYADESSISSTCKEAVKAMQQAGIIMCGSDNKFSPKVNVTIGEISAILHRYIKLTIDPATAQG</sequence>
<feature type="region of interest" description="Disordered" evidence="2">
    <location>
        <begin position="987"/>
        <end position="1019"/>
    </location>
</feature>
<dbReference type="Pfam" id="PF00395">
    <property type="entry name" value="SLH"/>
    <property type="match status" value="2"/>
</dbReference>
<organism evidence="4 5">
    <name type="scientific">Anaeromicropila populeti</name>
    <dbReference type="NCBI Taxonomy" id="37658"/>
    <lineage>
        <taxon>Bacteria</taxon>
        <taxon>Bacillati</taxon>
        <taxon>Bacillota</taxon>
        <taxon>Clostridia</taxon>
        <taxon>Lachnospirales</taxon>
        <taxon>Lachnospiraceae</taxon>
        <taxon>Anaeromicropila</taxon>
    </lineage>
</organism>
<evidence type="ECO:0000256" key="2">
    <source>
        <dbReference type="SAM" id="MobiDB-lite"/>
    </source>
</evidence>
<keyword evidence="5" id="KW-1185">Reference proteome</keyword>
<gene>
    <name evidence="4" type="ORF">SAMN05661086_02262</name>
</gene>
<proteinExistence type="predicted"/>
<name>A0A1I6K8D2_9FIRM</name>
<evidence type="ECO:0000259" key="3">
    <source>
        <dbReference type="PROSITE" id="PS51272"/>
    </source>
</evidence>
<dbReference type="EMBL" id="FOYZ01000008">
    <property type="protein sequence ID" value="SFR87288.1"/>
    <property type="molecule type" value="Genomic_DNA"/>
</dbReference>
<feature type="domain" description="SLH" evidence="3">
    <location>
        <begin position="1281"/>
        <end position="1344"/>
    </location>
</feature>
<dbReference type="InterPro" id="IPR001119">
    <property type="entry name" value="SLH_dom"/>
</dbReference>
<evidence type="ECO:0000313" key="4">
    <source>
        <dbReference type="EMBL" id="SFR87288.1"/>
    </source>
</evidence>
<dbReference type="Proteomes" id="UP000199659">
    <property type="component" value="Unassembled WGS sequence"/>
</dbReference>
<dbReference type="STRING" id="37658.SAMN05661086_02262"/>
<accession>A0A1I6K8D2</accession>
<evidence type="ECO:0000313" key="5">
    <source>
        <dbReference type="Proteomes" id="UP000199659"/>
    </source>
</evidence>
<dbReference type="PROSITE" id="PS51272">
    <property type="entry name" value="SLH"/>
    <property type="match status" value="2"/>
</dbReference>
<feature type="compositionally biased region" description="Low complexity" evidence="2">
    <location>
        <begin position="994"/>
        <end position="1004"/>
    </location>
</feature>
<protein>
    <submittedName>
        <fullName evidence="4">S-layer homology domain-containing protein</fullName>
    </submittedName>
</protein>
<reference evidence="4 5" key="1">
    <citation type="submission" date="2016-10" db="EMBL/GenBank/DDBJ databases">
        <authorList>
            <person name="de Groot N.N."/>
        </authorList>
    </citation>
    <scope>NUCLEOTIDE SEQUENCE [LARGE SCALE GENOMIC DNA]</scope>
    <source>
        <strain evidence="4 5">743A</strain>
    </source>
</reference>
<dbReference type="RefSeq" id="WP_092560816.1">
    <property type="nucleotide sequence ID" value="NZ_FOYZ01000008.1"/>
</dbReference>
<keyword evidence="1" id="KW-0677">Repeat</keyword>
<dbReference type="OrthoDB" id="1864276at2"/>